<dbReference type="Proteomes" id="UP001523369">
    <property type="component" value="Unassembled WGS sequence"/>
</dbReference>
<dbReference type="InterPro" id="IPR005183">
    <property type="entry name" value="DUF305_CopM-like"/>
</dbReference>
<organism evidence="4 5">
    <name type="scientific">Paractinoplanes aksuensis</name>
    <dbReference type="NCBI Taxonomy" id="2939490"/>
    <lineage>
        <taxon>Bacteria</taxon>
        <taxon>Bacillati</taxon>
        <taxon>Actinomycetota</taxon>
        <taxon>Actinomycetes</taxon>
        <taxon>Micromonosporales</taxon>
        <taxon>Micromonosporaceae</taxon>
        <taxon>Paractinoplanes</taxon>
    </lineage>
</organism>
<evidence type="ECO:0000256" key="2">
    <source>
        <dbReference type="SAM" id="SignalP"/>
    </source>
</evidence>
<evidence type="ECO:0000313" key="4">
    <source>
        <dbReference type="EMBL" id="MCO8273153.1"/>
    </source>
</evidence>
<dbReference type="InterPro" id="IPR012347">
    <property type="entry name" value="Ferritin-like"/>
</dbReference>
<protein>
    <submittedName>
        <fullName evidence="4">DUF305 domain-containing protein</fullName>
    </submittedName>
</protein>
<reference evidence="4 5" key="1">
    <citation type="submission" date="2022-06" db="EMBL/GenBank/DDBJ databases">
        <title>New Species of the Genus Actinoplanes, ActinopZanes ferrugineus.</title>
        <authorList>
            <person name="Ding P."/>
        </authorList>
    </citation>
    <scope>NUCLEOTIDE SEQUENCE [LARGE SCALE GENOMIC DNA]</scope>
    <source>
        <strain evidence="4 5">TRM88003</strain>
    </source>
</reference>
<evidence type="ECO:0000259" key="3">
    <source>
        <dbReference type="Pfam" id="PF03713"/>
    </source>
</evidence>
<accession>A0ABT1DQM6</accession>
<gene>
    <name evidence="4" type="ORF">M1L60_21405</name>
</gene>
<sequence>MKAFPCLLLVGVLGLAGCSATGSRPAAPPPAGASAPAAPVAAFGGTDLAWIEINIAMDEQLLPLLTLVPKRTTTPTMLALGVQVKAFTEAELSILRQLHARAGLPDDNPHEGMPMPGMVTPEQVREAASLAGPAFDETVTAHIRAHLEQSQSLARSEDKSGVEPQTRDLALQILRTRDVALSTMPSAPAAE</sequence>
<feature type="chain" id="PRO_5046584951" evidence="2">
    <location>
        <begin position="27"/>
        <end position="191"/>
    </location>
</feature>
<evidence type="ECO:0000256" key="1">
    <source>
        <dbReference type="SAM" id="MobiDB-lite"/>
    </source>
</evidence>
<dbReference type="Pfam" id="PF03713">
    <property type="entry name" value="DUF305"/>
    <property type="match status" value="1"/>
</dbReference>
<feature type="domain" description="DUF305" evidence="3">
    <location>
        <begin position="59"/>
        <end position="184"/>
    </location>
</feature>
<dbReference type="EMBL" id="JAMYJR010000023">
    <property type="protein sequence ID" value="MCO8273153.1"/>
    <property type="molecule type" value="Genomic_DNA"/>
</dbReference>
<keyword evidence="5" id="KW-1185">Reference proteome</keyword>
<feature type="signal peptide" evidence="2">
    <location>
        <begin position="1"/>
        <end position="26"/>
    </location>
</feature>
<keyword evidence="2" id="KW-0732">Signal</keyword>
<dbReference type="PROSITE" id="PS51257">
    <property type="entry name" value="PROKAR_LIPOPROTEIN"/>
    <property type="match status" value="1"/>
</dbReference>
<name>A0ABT1DQM6_9ACTN</name>
<comment type="caution">
    <text evidence="4">The sequence shown here is derived from an EMBL/GenBank/DDBJ whole genome shotgun (WGS) entry which is preliminary data.</text>
</comment>
<dbReference type="Gene3D" id="1.20.1260.10">
    <property type="match status" value="1"/>
</dbReference>
<proteinExistence type="predicted"/>
<dbReference type="RefSeq" id="WP_253239233.1">
    <property type="nucleotide sequence ID" value="NZ_JAMYJR010000023.1"/>
</dbReference>
<feature type="region of interest" description="Disordered" evidence="1">
    <location>
        <begin position="150"/>
        <end position="169"/>
    </location>
</feature>
<evidence type="ECO:0000313" key="5">
    <source>
        <dbReference type="Proteomes" id="UP001523369"/>
    </source>
</evidence>